<sequence length="438" mass="49022">MGSTALSVLEQRFGEAIEDWVEVAVITDINNDNIIVSTNLNAYDGGQDDYFNDWWVYITTFANAGVERQVSDYVTSGGTLTIRGAALADDTTDAATVRVQRYRESLQLRALNRAMEIIYPALHQPLDDMTLVTGNILPDASFEWWTASTSLNFCSTTTSALTQTTTAGLIRGQRGTTSAKLIPSAASGYFSYNSDDYPQLLDLMNKTVHIYVWAYPEVADDATMEIYTKNATASTQTLASTTACPAGEYTLISLKDQVLNDNLTDVQIRFRVASSTKYTYFDDAKVFGRNNAEYVLPTNFQDGDVNRVYMQRTGYSDVAADDILARYWDEIDFSVSDDGTYKYLQIARYADGKRIRLEGYKPFATLSSQTDTIATSDNREIKTIIARAALELFEMMNATVSSEDTGRFKDQIAYWSFMYNSLISSSRRATLNRRLRST</sequence>
<name>A0A0F9J8F0_9ZZZZ</name>
<organism evidence="1">
    <name type="scientific">marine sediment metagenome</name>
    <dbReference type="NCBI Taxonomy" id="412755"/>
    <lineage>
        <taxon>unclassified sequences</taxon>
        <taxon>metagenomes</taxon>
        <taxon>ecological metagenomes</taxon>
    </lineage>
</organism>
<protein>
    <submittedName>
        <fullName evidence="1">Uncharacterized protein</fullName>
    </submittedName>
</protein>
<dbReference type="Gene3D" id="2.60.120.260">
    <property type="entry name" value="Galactose-binding domain-like"/>
    <property type="match status" value="1"/>
</dbReference>
<evidence type="ECO:0000313" key="1">
    <source>
        <dbReference type="EMBL" id="KKM65788.1"/>
    </source>
</evidence>
<gene>
    <name evidence="1" type="ORF">LCGC14_1487710</name>
</gene>
<dbReference type="AlphaFoldDB" id="A0A0F9J8F0"/>
<dbReference type="EMBL" id="LAZR01010659">
    <property type="protein sequence ID" value="KKM65788.1"/>
    <property type="molecule type" value="Genomic_DNA"/>
</dbReference>
<comment type="caution">
    <text evidence="1">The sequence shown here is derived from an EMBL/GenBank/DDBJ whole genome shotgun (WGS) entry which is preliminary data.</text>
</comment>
<reference evidence="1" key="1">
    <citation type="journal article" date="2015" name="Nature">
        <title>Complex archaea that bridge the gap between prokaryotes and eukaryotes.</title>
        <authorList>
            <person name="Spang A."/>
            <person name="Saw J.H."/>
            <person name="Jorgensen S.L."/>
            <person name="Zaremba-Niedzwiedzka K."/>
            <person name="Martijn J."/>
            <person name="Lind A.E."/>
            <person name="van Eijk R."/>
            <person name="Schleper C."/>
            <person name="Guy L."/>
            <person name="Ettema T.J."/>
        </authorList>
    </citation>
    <scope>NUCLEOTIDE SEQUENCE</scope>
</reference>
<accession>A0A0F9J8F0</accession>
<proteinExistence type="predicted"/>